<dbReference type="InterPro" id="IPR050209">
    <property type="entry name" value="Rab_GTPases_membrane_traffic"/>
</dbReference>
<dbReference type="InterPro" id="IPR027417">
    <property type="entry name" value="P-loop_NTPase"/>
</dbReference>
<comment type="caution">
    <text evidence="3">The sequence shown here is derived from an EMBL/GenBank/DDBJ whole genome shotgun (WGS) entry which is preliminary data.</text>
</comment>
<keyword evidence="4" id="KW-1185">Reference proteome</keyword>
<dbReference type="PROSITE" id="PS51421">
    <property type="entry name" value="RAS"/>
    <property type="match status" value="1"/>
</dbReference>
<comment type="similarity">
    <text evidence="1">Belongs to the small GTPase superfamily. Rab family.</text>
</comment>
<reference evidence="3 4" key="1">
    <citation type="submission" date="2024-04" db="EMBL/GenBank/DDBJ databases">
        <title>Tritrichomonas musculus Genome.</title>
        <authorList>
            <person name="Alves-Ferreira E."/>
            <person name="Grigg M."/>
            <person name="Lorenzi H."/>
            <person name="Galac M."/>
        </authorList>
    </citation>
    <scope>NUCLEOTIDE SEQUENCE [LARGE SCALE GENOMIC DNA]</scope>
    <source>
        <strain evidence="3 4">EAF2021</strain>
    </source>
</reference>
<gene>
    <name evidence="3" type="ORF">M9Y10_002446</name>
</gene>
<dbReference type="SMART" id="SM00175">
    <property type="entry name" value="RAB"/>
    <property type="match status" value="1"/>
</dbReference>
<dbReference type="SUPFAM" id="SSF52540">
    <property type="entry name" value="P-loop containing nucleoside triphosphate hydrolases"/>
    <property type="match status" value="1"/>
</dbReference>
<evidence type="ECO:0000313" key="3">
    <source>
        <dbReference type="EMBL" id="KAK8900123.1"/>
    </source>
</evidence>
<dbReference type="PROSITE" id="PS51417">
    <property type="entry name" value="ARF"/>
    <property type="match status" value="1"/>
</dbReference>
<sequence length="195" mass="20972">MSGNFKFIVIGSSGVGKTAILKRLVDDVFTGESQSTIGVEFLATSVDVDGTQVKLQIWDTAGQERFRSIAKAYFRSAIGVILVFDLSDRKSFEDLNQWLSDVHSLCDPNAVVTLIGNKSDLVDQRTVTAAEAESFAQLHQLSYLETSALGGDNIQEAFQRTAAAVFRKSAASGAPKVDEGQKLKDGNKGNSKGCC</sequence>
<feature type="compositionally biased region" description="Basic and acidic residues" evidence="2">
    <location>
        <begin position="176"/>
        <end position="187"/>
    </location>
</feature>
<dbReference type="PROSITE" id="PS51420">
    <property type="entry name" value="RHO"/>
    <property type="match status" value="1"/>
</dbReference>
<dbReference type="SMART" id="SM00173">
    <property type="entry name" value="RAS"/>
    <property type="match status" value="1"/>
</dbReference>
<evidence type="ECO:0000256" key="1">
    <source>
        <dbReference type="ARBA" id="ARBA00006270"/>
    </source>
</evidence>
<dbReference type="Proteomes" id="UP001470230">
    <property type="component" value="Unassembled WGS sequence"/>
</dbReference>
<proteinExistence type="inferred from homology"/>
<dbReference type="Pfam" id="PF00071">
    <property type="entry name" value="Ras"/>
    <property type="match status" value="1"/>
</dbReference>
<dbReference type="PANTHER" id="PTHR47979">
    <property type="entry name" value="DRAB11-RELATED"/>
    <property type="match status" value="1"/>
</dbReference>
<dbReference type="CDD" id="cd00154">
    <property type="entry name" value="Rab"/>
    <property type="match status" value="1"/>
</dbReference>
<evidence type="ECO:0008006" key="5">
    <source>
        <dbReference type="Google" id="ProtNLM"/>
    </source>
</evidence>
<name>A0ABR2LAR6_9EUKA</name>
<dbReference type="NCBIfam" id="TIGR00231">
    <property type="entry name" value="small_GTP"/>
    <property type="match status" value="1"/>
</dbReference>
<dbReference type="InterPro" id="IPR001806">
    <property type="entry name" value="Small_GTPase"/>
</dbReference>
<evidence type="ECO:0000313" key="4">
    <source>
        <dbReference type="Proteomes" id="UP001470230"/>
    </source>
</evidence>
<organism evidence="3 4">
    <name type="scientific">Tritrichomonas musculus</name>
    <dbReference type="NCBI Taxonomy" id="1915356"/>
    <lineage>
        <taxon>Eukaryota</taxon>
        <taxon>Metamonada</taxon>
        <taxon>Parabasalia</taxon>
        <taxon>Tritrichomonadida</taxon>
        <taxon>Tritrichomonadidae</taxon>
        <taxon>Tritrichomonas</taxon>
    </lineage>
</organism>
<accession>A0ABR2LAR6</accession>
<dbReference type="EMBL" id="JAPFFF010000001">
    <property type="protein sequence ID" value="KAK8900123.1"/>
    <property type="molecule type" value="Genomic_DNA"/>
</dbReference>
<dbReference type="SMART" id="SM00176">
    <property type="entry name" value="RAN"/>
    <property type="match status" value="1"/>
</dbReference>
<feature type="region of interest" description="Disordered" evidence="2">
    <location>
        <begin position="176"/>
        <end position="195"/>
    </location>
</feature>
<evidence type="ECO:0000256" key="2">
    <source>
        <dbReference type="SAM" id="MobiDB-lite"/>
    </source>
</evidence>
<dbReference type="SMART" id="SM00174">
    <property type="entry name" value="RHO"/>
    <property type="match status" value="1"/>
</dbReference>
<protein>
    <recommendedName>
        <fullName evidence="5">Small GTP-binding protein</fullName>
    </recommendedName>
</protein>
<dbReference type="Gene3D" id="3.40.50.300">
    <property type="entry name" value="P-loop containing nucleotide triphosphate hydrolases"/>
    <property type="match status" value="1"/>
</dbReference>
<dbReference type="SMART" id="SM00177">
    <property type="entry name" value="ARF"/>
    <property type="match status" value="1"/>
</dbReference>
<dbReference type="PROSITE" id="PS51419">
    <property type="entry name" value="RAB"/>
    <property type="match status" value="1"/>
</dbReference>
<dbReference type="InterPro" id="IPR005225">
    <property type="entry name" value="Small_GTP-bd"/>
</dbReference>
<dbReference type="PRINTS" id="PR00449">
    <property type="entry name" value="RASTRNSFRMNG"/>
</dbReference>